<organism evidence="3 4">
    <name type="scientific">Lichenibacterium ramalinae</name>
    <dbReference type="NCBI Taxonomy" id="2316527"/>
    <lineage>
        <taxon>Bacteria</taxon>
        <taxon>Pseudomonadati</taxon>
        <taxon>Pseudomonadota</taxon>
        <taxon>Alphaproteobacteria</taxon>
        <taxon>Hyphomicrobiales</taxon>
        <taxon>Lichenihabitantaceae</taxon>
        <taxon>Lichenibacterium</taxon>
    </lineage>
</organism>
<proteinExistence type="predicted"/>
<reference evidence="3 4" key="2">
    <citation type="submission" date="2019-02" db="EMBL/GenBank/DDBJ databases">
        <title>'Lichenibacterium ramalinii' gen. nov. sp. nov., 'Lichenibacterium minor' gen. nov. sp. nov.</title>
        <authorList>
            <person name="Pankratov T."/>
        </authorList>
    </citation>
    <scope>NUCLEOTIDE SEQUENCE [LARGE SCALE GENOMIC DNA]</scope>
    <source>
        <strain evidence="3 4">RmlP001</strain>
    </source>
</reference>
<accession>A0A4Q2RIQ3</accession>
<comment type="caution">
    <text evidence="3">The sequence shown here is derived from an EMBL/GenBank/DDBJ whole genome shotgun (WGS) entry which is preliminary data.</text>
</comment>
<name>A0A4Q2RIQ3_9HYPH</name>
<evidence type="ECO:0000256" key="1">
    <source>
        <dbReference type="SAM" id="MobiDB-lite"/>
    </source>
</evidence>
<sequence>MSTFTVHVPPGIADAADRAERTVFVREGFDWPAFLLGPLPLLQRGLWRAALAWALAALVLFALAGLLGLGILPRVALYLVLATLTGLEAAEARRRALARAGFIPAALLCGVTREAGERRFFATAAPLLEPLPHSSGPAAPLRPRDRGIVGLFPRPNGRAEGARP</sequence>
<feature type="transmembrane region" description="Helical" evidence="2">
    <location>
        <begin position="50"/>
        <end position="69"/>
    </location>
</feature>
<feature type="region of interest" description="Disordered" evidence="1">
    <location>
        <begin position="134"/>
        <end position="164"/>
    </location>
</feature>
<keyword evidence="4" id="KW-1185">Reference proteome</keyword>
<keyword evidence="2" id="KW-0472">Membrane</keyword>
<dbReference type="AlphaFoldDB" id="A0A4Q2RIQ3"/>
<dbReference type="Proteomes" id="UP000289411">
    <property type="component" value="Unassembled WGS sequence"/>
</dbReference>
<dbReference type="Pfam" id="PF10947">
    <property type="entry name" value="DUF2628"/>
    <property type="match status" value="1"/>
</dbReference>
<keyword evidence="2" id="KW-1133">Transmembrane helix</keyword>
<dbReference type="InterPro" id="IPR024399">
    <property type="entry name" value="DUF2628"/>
</dbReference>
<evidence type="ECO:0000313" key="4">
    <source>
        <dbReference type="Proteomes" id="UP000289411"/>
    </source>
</evidence>
<keyword evidence="2" id="KW-0812">Transmembrane</keyword>
<dbReference type="RefSeq" id="WP_129217407.1">
    <property type="nucleotide sequence ID" value="NZ_QYBC01000001.1"/>
</dbReference>
<reference evidence="3 4" key="1">
    <citation type="submission" date="2018-09" db="EMBL/GenBank/DDBJ databases">
        <authorList>
            <person name="Grouzdev D.S."/>
            <person name="Krutkina M.S."/>
        </authorList>
    </citation>
    <scope>NUCLEOTIDE SEQUENCE [LARGE SCALE GENOMIC DNA]</scope>
    <source>
        <strain evidence="3 4">RmlP001</strain>
    </source>
</reference>
<protein>
    <submittedName>
        <fullName evidence="3">DUF2628 domain-containing protein</fullName>
    </submittedName>
</protein>
<evidence type="ECO:0000313" key="3">
    <source>
        <dbReference type="EMBL" id="RYB07936.1"/>
    </source>
</evidence>
<dbReference type="EMBL" id="QYBC01000001">
    <property type="protein sequence ID" value="RYB07936.1"/>
    <property type="molecule type" value="Genomic_DNA"/>
</dbReference>
<evidence type="ECO:0000256" key="2">
    <source>
        <dbReference type="SAM" id="Phobius"/>
    </source>
</evidence>
<gene>
    <name evidence="3" type="ORF">D3272_02160</name>
</gene>
<dbReference type="OrthoDB" id="7285394at2"/>